<evidence type="ECO:0000256" key="1">
    <source>
        <dbReference type="SAM" id="Phobius"/>
    </source>
</evidence>
<protein>
    <submittedName>
        <fullName evidence="3">Uncharacterized protein</fullName>
    </submittedName>
</protein>
<evidence type="ECO:0000313" key="5">
    <source>
        <dbReference type="Proteomes" id="UP000260457"/>
    </source>
</evidence>
<dbReference type="EMBL" id="NUEQ01000025">
    <property type="protein sequence ID" value="PEJ32423.1"/>
    <property type="molecule type" value="Genomic_DNA"/>
</dbReference>
<dbReference type="EMBL" id="CP030926">
    <property type="protein sequence ID" value="AXN37012.1"/>
    <property type="molecule type" value="Genomic_DNA"/>
</dbReference>
<evidence type="ECO:0000313" key="4">
    <source>
        <dbReference type="Proteomes" id="UP000220106"/>
    </source>
</evidence>
<gene>
    <name evidence="3" type="ORF">CN689_14995</name>
    <name evidence="2" type="ORF">DTO10_00480</name>
</gene>
<dbReference type="GeneID" id="95396728"/>
<reference evidence="2 5" key="2">
    <citation type="submission" date="2018-07" db="EMBL/GenBank/DDBJ databases">
        <title>The molecular basis for the intramolecular migration of carboxyl group in the catabolism of para-hydroxybenzoate via gentisate.</title>
        <authorList>
            <person name="Zhao H."/>
            <person name="Xu Y."/>
            <person name="Lin S."/>
            <person name="Spain J.C."/>
            <person name="Zhou N.-Y."/>
        </authorList>
    </citation>
    <scope>NUCLEOTIDE SEQUENCE [LARGE SCALE GENOMIC DNA]</scope>
    <source>
        <strain evidence="2 5">PHB-7a</strain>
    </source>
</reference>
<dbReference type="AlphaFoldDB" id="A0AAX0S324"/>
<keyword evidence="5" id="KW-1185">Reference proteome</keyword>
<sequence length="68" mass="7763">MTVEKNSKFRSVLQALFAMNTYIYSTAISYFVAEYSWSFFFSAIGIVFDILSAKKASRLNLIKPLGHE</sequence>
<organism evidence="3 4">
    <name type="scientific">Peribacillus butanolivorans</name>
    <dbReference type="NCBI Taxonomy" id="421767"/>
    <lineage>
        <taxon>Bacteria</taxon>
        <taxon>Bacillati</taxon>
        <taxon>Bacillota</taxon>
        <taxon>Bacilli</taxon>
        <taxon>Bacillales</taxon>
        <taxon>Bacillaceae</taxon>
        <taxon>Peribacillus</taxon>
    </lineage>
</organism>
<dbReference type="Proteomes" id="UP000260457">
    <property type="component" value="Chromosome"/>
</dbReference>
<dbReference type="Proteomes" id="UP000220106">
    <property type="component" value="Unassembled WGS sequence"/>
</dbReference>
<dbReference type="KEGG" id="pbut:DTO10_00480"/>
<reference evidence="3 4" key="1">
    <citation type="submission" date="2017-09" db="EMBL/GenBank/DDBJ databases">
        <title>Large-scale bioinformatics analysis of Bacillus genomes uncovers conserved roles of natural products in bacterial physiology.</title>
        <authorList>
            <consortium name="Agbiome Team Llc"/>
            <person name="Bleich R.M."/>
            <person name="Kirk G.J."/>
            <person name="Santa Maria K.C."/>
            <person name="Allen S.E."/>
            <person name="Farag S."/>
            <person name="Shank E.A."/>
            <person name="Bowers A."/>
        </authorList>
    </citation>
    <scope>NUCLEOTIDE SEQUENCE [LARGE SCALE GENOMIC DNA]</scope>
    <source>
        <strain evidence="3 4">AFS003229</strain>
    </source>
</reference>
<keyword evidence="1" id="KW-1133">Transmembrane helix</keyword>
<evidence type="ECO:0000313" key="2">
    <source>
        <dbReference type="EMBL" id="AXN37012.1"/>
    </source>
</evidence>
<proteinExistence type="predicted"/>
<keyword evidence="1" id="KW-0472">Membrane</keyword>
<accession>A0AAX0S324</accession>
<dbReference type="RefSeq" id="WP_098176464.1">
    <property type="nucleotide sequence ID" value="NZ_CP030926.1"/>
</dbReference>
<feature type="transmembrane region" description="Helical" evidence="1">
    <location>
        <begin position="37"/>
        <end position="53"/>
    </location>
</feature>
<evidence type="ECO:0000313" key="3">
    <source>
        <dbReference type="EMBL" id="PEJ32423.1"/>
    </source>
</evidence>
<name>A0AAX0S324_9BACI</name>
<keyword evidence="1" id="KW-0812">Transmembrane</keyword>